<keyword evidence="3" id="KW-0418">Kinase</keyword>
<evidence type="ECO:0000256" key="2">
    <source>
        <dbReference type="ARBA" id="ARBA00022741"/>
    </source>
</evidence>
<dbReference type="PROSITE" id="PS50011">
    <property type="entry name" value="PROTEIN_KINASE_DOM"/>
    <property type="match status" value="1"/>
</dbReference>
<keyword evidence="1" id="KW-0808">Transferase</keyword>
<dbReference type="HOGENOM" id="CLU_279306_0_0_1"/>
<dbReference type="PANTHER" id="PTHR11042:SF91">
    <property type="entry name" value="EUKARYOTIC TRANSLATION INITIATION FACTOR 2-ALPHA KINASE"/>
    <property type="match status" value="1"/>
</dbReference>
<dbReference type="OrthoDB" id="341578at2759"/>
<reference evidence="8 9" key="1">
    <citation type="journal article" date="2011" name="Science">
        <title>The ecoresponsive genome of Daphnia pulex.</title>
        <authorList>
            <person name="Colbourne J.K."/>
            <person name="Pfrender M.E."/>
            <person name="Gilbert D."/>
            <person name="Thomas W.K."/>
            <person name="Tucker A."/>
            <person name="Oakley T.H."/>
            <person name="Tokishita S."/>
            <person name="Aerts A."/>
            <person name="Arnold G.J."/>
            <person name="Basu M.K."/>
            <person name="Bauer D.J."/>
            <person name="Caceres C.E."/>
            <person name="Carmel L."/>
            <person name="Casola C."/>
            <person name="Choi J.H."/>
            <person name="Detter J.C."/>
            <person name="Dong Q."/>
            <person name="Dusheyko S."/>
            <person name="Eads B.D."/>
            <person name="Frohlich T."/>
            <person name="Geiler-Samerotte K.A."/>
            <person name="Gerlach D."/>
            <person name="Hatcher P."/>
            <person name="Jogdeo S."/>
            <person name="Krijgsveld J."/>
            <person name="Kriventseva E.V."/>
            <person name="Kultz D."/>
            <person name="Laforsch C."/>
            <person name="Lindquist E."/>
            <person name="Lopez J."/>
            <person name="Manak J.R."/>
            <person name="Muller J."/>
            <person name="Pangilinan J."/>
            <person name="Patwardhan R.P."/>
            <person name="Pitluck S."/>
            <person name="Pritham E.J."/>
            <person name="Rechtsteiner A."/>
            <person name="Rho M."/>
            <person name="Rogozin I.B."/>
            <person name="Sakarya O."/>
            <person name="Salamov A."/>
            <person name="Schaack S."/>
            <person name="Shapiro H."/>
            <person name="Shiga Y."/>
            <person name="Skalitzky C."/>
            <person name="Smith Z."/>
            <person name="Souvorov A."/>
            <person name="Sung W."/>
            <person name="Tang Z."/>
            <person name="Tsuchiya D."/>
            <person name="Tu H."/>
            <person name="Vos H."/>
            <person name="Wang M."/>
            <person name="Wolf Y.I."/>
            <person name="Yamagata H."/>
            <person name="Yamada T."/>
            <person name="Ye Y."/>
            <person name="Shaw J.R."/>
            <person name="Andrews J."/>
            <person name="Crease T.J."/>
            <person name="Tang H."/>
            <person name="Lucas S.M."/>
            <person name="Robertson H.M."/>
            <person name="Bork P."/>
            <person name="Koonin E.V."/>
            <person name="Zdobnov E.M."/>
            <person name="Grigoriev I.V."/>
            <person name="Lynch M."/>
            <person name="Boore J.L."/>
        </authorList>
    </citation>
    <scope>NUCLEOTIDE SEQUENCE [LARGE SCALE GENOMIC DNA]</scope>
</reference>
<keyword evidence="2" id="KW-0547">Nucleotide-binding</keyword>
<keyword evidence="9" id="KW-1185">Reference proteome</keyword>
<dbReference type="STRING" id="6669.E9GCP2"/>
<feature type="region of interest" description="Disordered" evidence="6">
    <location>
        <begin position="159"/>
        <end position="186"/>
    </location>
</feature>
<sequence length="1129" mass="129422">MSFVNIQTTSSTHRSPLDSSTNSQFRKEFVVIKLINKGAYGRVYEAQKKLENMSYAVKCIPFIDNDKKNEESTINEVKVFCKLRHCNIVSYRTSWKEENPPPECAVKGQDEENSVHSDQSDAPSFDSRRMIEAEKRYGNASVSSSRSFNPSLSALKINESTSRNSSTETFPNVSSDQSSCQRSSSFHSEPLAADSYTYLYIQMELCRPENLANWLKTRQPVELNVHQMYREILSAVKYLHSQDFVHRDLKPNNIFFDFDWSIKVGDFGLSKTIIADKSFATTNSKEGKGDPQMHHTSYIGTKPYMAPEQESSNTYNHKVDVYALAIILFELLMGPFKTDSERIDLISKLKSFQLPPQLQDANINKLLLKMLSADPNKRPEVKDILSKHFKKEAMQANTRPLKRRNSNSGPSVYFTTIRHASDEFQSKLLMLFLIRGIRKGYQFQLGTEMSELGGVFDDLIFKYQVDTSNDNNPNWRYRFVQAKYKQDETFKIKGIQLLNGNLGEFCLAKYFRSFMEIKRTGEDVKDCIICTNVGFDVNSLMEDGLIGLVPFNPPEDILTFDNFTSRGRKPACYKLKITEYLRQKVAVRWSDIYLLAEKLREYAANKLRVILFSEVFRRYHVALVSERVINLKTKKFHEDFLGSVNLSPGATQLRQIICEKNNRHGFHKVDDEADLTYWNFELPRYFGRSRVGCNSLPQELTYQDIDEFFDKLVFAVDTPNVAELEEILIQEVGQHFKLLGHDMLKTVWVSSFNKFLSSEDGKQIIEEATQAMVSIDLRALSVDYRDHLRKAFHQYESKDMIGELKQLLCPTSKISNLRLSSTSPESTAVNVFVELETMRDFKQPDSYLVVSSNRLNDVNQMEQWKKTLELGPSKLLIIVCESGDSFVYRQILQGTAVKKRVIIISRSHQVTLPTASIWKEIQDRPWPSKLECIQINVKKINHEGLRDTLGGMLSEPHNRNTAVVFIQGIIQDDVSSLKKLAPENYELVYNRTENNQENTKGFAAIAVHRSLDFESILPSRILYDPKMIAGIELSFNESSLPSLFLYSVYQCADAVNKELCVESNASKTVVCSSPSVAVTPVANNPEKEIECKRIHWPEGDEIRHGSDMHISWERLQSPDGKQSYIRFSI</sequence>
<dbReference type="EMBL" id="GL732539">
    <property type="protein sequence ID" value="EFX82593.1"/>
    <property type="molecule type" value="Genomic_DNA"/>
</dbReference>
<dbReference type="eggNOG" id="KOG1035">
    <property type="taxonomic scope" value="Eukaryota"/>
</dbReference>
<evidence type="ECO:0000259" key="7">
    <source>
        <dbReference type="PROSITE" id="PS50011"/>
    </source>
</evidence>
<dbReference type="InParanoid" id="E9GCP2"/>
<evidence type="ECO:0000313" key="9">
    <source>
        <dbReference type="Proteomes" id="UP000000305"/>
    </source>
</evidence>
<dbReference type="InterPro" id="IPR008271">
    <property type="entry name" value="Ser/Thr_kinase_AS"/>
</dbReference>
<accession>E9GCP2</accession>
<dbReference type="Gene3D" id="3.30.200.20">
    <property type="entry name" value="Phosphorylase Kinase, domain 1"/>
    <property type="match status" value="1"/>
</dbReference>
<dbReference type="PROSITE" id="PS00108">
    <property type="entry name" value="PROTEIN_KINASE_ST"/>
    <property type="match status" value="1"/>
</dbReference>
<evidence type="ECO:0000256" key="5">
    <source>
        <dbReference type="ARBA" id="ARBA00037982"/>
    </source>
</evidence>
<name>E9GCP2_DAPPU</name>
<dbReference type="KEGG" id="dpx:DAPPUDRAFT_101201"/>
<evidence type="ECO:0000256" key="6">
    <source>
        <dbReference type="SAM" id="MobiDB-lite"/>
    </source>
</evidence>
<feature type="compositionally biased region" description="Basic and acidic residues" evidence="6">
    <location>
        <begin position="108"/>
        <end position="119"/>
    </location>
</feature>
<dbReference type="InterPro" id="IPR000719">
    <property type="entry name" value="Prot_kinase_dom"/>
</dbReference>
<dbReference type="GO" id="GO:0017148">
    <property type="term" value="P:negative regulation of translation"/>
    <property type="evidence" value="ECO:0000318"/>
    <property type="project" value="GO_Central"/>
</dbReference>
<evidence type="ECO:0000256" key="1">
    <source>
        <dbReference type="ARBA" id="ARBA00022679"/>
    </source>
</evidence>
<evidence type="ECO:0000256" key="4">
    <source>
        <dbReference type="ARBA" id="ARBA00022840"/>
    </source>
</evidence>
<dbReference type="GO" id="GO:0005524">
    <property type="term" value="F:ATP binding"/>
    <property type="evidence" value="ECO:0007669"/>
    <property type="project" value="UniProtKB-KW"/>
</dbReference>
<dbReference type="SUPFAM" id="SSF56112">
    <property type="entry name" value="Protein kinase-like (PK-like)"/>
    <property type="match status" value="1"/>
</dbReference>
<organism evidence="8 9">
    <name type="scientific">Daphnia pulex</name>
    <name type="common">Water flea</name>
    <dbReference type="NCBI Taxonomy" id="6669"/>
    <lineage>
        <taxon>Eukaryota</taxon>
        <taxon>Metazoa</taxon>
        <taxon>Ecdysozoa</taxon>
        <taxon>Arthropoda</taxon>
        <taxon>Crustacea</taxon>
        <taxon>Branchiopoda</taxon>
        <taxon>Diplostraca</taxon>
        <taxon>Cladocera</taxon>
        <taxon>Anomopoda</taxon>
        <taxon>Daphniidae</taxon>
        <taxon>Daphnia</taxon>
    </lineage>
</organism>
<protein>
    <recommendedName>
        <fullName evidence="7">Protein kinase domain-containing protein</fullName>
    </recommendedName>
</protein>
<keyword evidence="4" id="KW-0067">ATP-binding</keyword>
<dbReference type="GO" id="GO:0004694">
    <property type="term" value="F:eukaryotic translation initiation factor 2alpha kinase activity"/>
    <property type="evidence" value="ECO:0000318"/>
    <property type="project" value="GO_Central"/>
</dbReference>
<dbReference type="GO" id="GO:0006446">
    <property type="term" value="P:regulation of translational initiation"/>
    <property type="evidence" value="ECO:0000318"/>
    <property type="project" value="GO_Central"/>
</dbReference>
<dbReference type="FunFam" id="3.30.200.20:FF:001338">
    <property type="entry name" value="Heme regulated eukaryotic translation initiation factor-like protein"/>
    <property type="match status" value="1"/>
</dbReference>
<dbReference type="GO" id="GO:0005634">
    <property type="term" value="C:nucleus"/>
    <property type="evidence" value="ECO:0000318"/>
    <property type="project" value="GO_Central"/>
</dbReference>
<evidence type="ECO:0000313" key="8">
    <source>
        <dbReference type="EMBL" id="EFX82593.1"/>
    </source>
</evidence>
<dbReference type="Pfam" id="PF00069">
    <property type="entry name" value="Pkinase"/>
    <property type="match status" value="2"/>
</dbReference>
<feature type="region of interest" description="Disordered" evidence="6">
    <location>
        <begin position="98"/>
        <end position="126"/>
    </location>
</feature>
<dbReference type="AlphaFoldDB" id="E9GCP2"/>
<comment type="similarity">
    <text evidence="5">Belongs to the protein kinase superfamily. Ser/Thr protein kinase family. GCN2 subfamily.</text>
</comment>
<feature type="region of interest" description="Disordered" evidence="6">
    <location>
        <begin position="1"/>
        <end position="20"/>
    </location>
</feature>
<dbReference type="Proteomes" id="UP000000305">
    <property type="component" value="Unassembled WGS sequence"/>
</dbReference>
<feature type="domain" description="Protein kinase" evidence="7">
    <location>
        <begin position="29"/>
        <end position="390"/>
    </location>
</feature>
<gene>
    <name evidence="8" type="ORF">DAPPUDRAFT_101201</name>
</gene>
<dbReference type="SMART" id="SM00220">
    <property type="entry name" value="S_TKc"/>
    <property type="match status" value="1"/>
</dbReference>
<dbReference type="Gene3D" id="1.10.510.10">
    <property type="entry name" value="Transferase(Phosphotransferase) domain 1"/>
    <property type="match status" value="1"/>
</dbReference>
<proteinExistence type="inferred from homology"/>
<dbReference type="InterPro" id="IPR011009">
    <property type="entry name" value="Kinase-like_dom_sf"/>
</dbReference>
<dbReference type="PANTHER" id="PTHR11042">
    <property type="entry name" value="EUKARYOTIC TRANSLATION INITIATION FACTOR 2-ALPHA KINASE EIF2-ALPHA KINASE -RELATED"/>
    <property type="match status" value="1"/>
</dbReference>
<dbReference type="GO" id="GO:0005737">
    <property type="term" value="C:cytoplasm"/>
    <property type="evidence" value="ECO:0000318"/>
    <property type="project" value="GO_Central"/>
</dbReference>
<dbReference type="InterPro" id="IPR050339">
    <property type="entry name" value="CC_SR_Kinase"/>
</dbReference>
<evidence type="ECO:0000256" key="3">
    <source>
        <dbReference type="ARBA" id="ARBA00022777"/>
    </source>
</evidence>